<dbReference type="EMBL" id="JBHSMX010000021">
    <property type="protein sequence ID" value="MFC5521998.1"/>
    <property type="molecule type" value="Genomic_DNA"/>
</dbReference>
<dbReference type="RefSeq" id="WP_068835554.1">
    <property type="nucleotide sequence ID" value="NZ_JBHSMX010000021.1"/>
</dbReference>
<sequence>MSYILEALKKAEQARLATKLPDIKSITLSAEEPVREPSAWLYGATLVAVIAGATGLGWWWSGKPNENAMHEKPAAILPATGREVARAPLAKPFNRAMDLSVMDGEAHNGNAKSSPSAVSSGASLVAPPANARPAAPAQMDAGSRLRGVSGKADKVVGKDGSLEQNNAASASAPASPAPDKKAAAGRTSKPAAAVPGEAPVLKPLLSARVLRLDELPPEVRREIPKISTSGYVDSAEAGGRVVSINERSLREGDELIAGMKLEQIAQDHLLFSFRGYRFRVEMF</sequence>
<feature type="domain" description="Type II secretion system protein GspB C-terminal" evidence="3">
    <location>
        <begin position="223"/>
        <end position="281"/>
    </location>
</feature>
<keyword evidence="2" id="KW-0472">Membrane</keyword>
<evidence type="ECO:0000256" key="2">
    <source>
        <dbReference type="SAM" id="Phobius"/>
    </source>
</evidence>
<gene>
    <name evidence="4" type="ORF">ACFPP7_13910</name>
</gene>
<keyword evidence="2" id="KW-0812">Transmembrane</keyword>
<feature type="transmembrane region" description="Helical" evidence="2">
    <location>
        <begin position="39"/>
        <end position="60"/>
    </location>
</feature>
<dbReference type="InterPro" id="IPR032389">
    <property type="entry name" value="GspB_C"/>
</dbReference>
<keyword evidence="2" id="KW-1133">Transmembrane helix</keyword>
<evidence type="ECO:0000313" key="4">
    <source>
        <dbReference type="EMBL" id="MFC5521998.1"/>
    </source>
</evidence>
<keyword evidence="5" id="KW-1185">Reference proteome</keyword>
<accession>A0ABW0QB46</accession>
<dbReference type="Pfam" id="PF16537">
    <property type="entry name" value="T2SSB"/>
    <property type="match status" value="1"/>
</dbReference>
<organism evidence="4 5">
    <name type="scientific">Polaromonas jejuensis</name>
    <dbReference type="NCBI Taxonomy" id="457502"/>
    <lineage>
        <taxon>Bacteria</taxon>
        <taxon>Pseudomonadati</taxon>
        <taxon>Pseudomonadota</taxon>
        <taxon>Betaproteobacteria</taxon>
        <taxon>Burkholderiales</taxon>
        <taxon>Comamonadaceae</taxon>
        <taxon>Polaromonas</taxon>
    </lineage>
</organism>
<feature type="region of interest" description="Disordered" evidence="1">
    <location>
        <begin position="104"/>
        <end position="150"/>
    </location>
</feature>
<evidence type="ECO:0000313" key="5">
    <source>
        <dbReference type="Proteomes" id="UP001596084"/>
    </source>
</evidence>
<protein>
    <submittedName>
        <fullName evidence="4">General secretion pathway protein GspB</fullName>
    </submittedName>
</protein>
<dbReference type="Proteomes" id="UP001596084">
    <property type="component" value="Unassembled WGS sequence"/>
</dbReference>
<proteinExistence type="predicted"/>
<name>A0ABW0QB46_9BURK</name>
<feature type="region of interest" description="Disordered" evidence="1">
    <location>
        <begin position="165"/>
        <end position="195"/>
    </location>
</feature>
<evidence type="ECO:0000259" key="3">
    <source>
        <dbReference type="Pfam" id="PF16537"/>
    </source>
</evidence>
<feature type="compositionally biased region" description="Low complexity" evidence="1">
    <location>
        <begin position="111"/>
        <end position="137"/>
    </location>
</feature>
<evidence type="ECO:0000256" key="1">
    <source>
        <dbReference type="SAM" id="MobiDB-lite"/>
    </source>
</evidence>
<reference evidence="5" key="1">
    <citation type="journal article" date="2019" name="Int. J. Syst. Evol. Microbiol.">
        <title>The Global Catalogue of Microorganisms (GCM) 10K type strain sequencing project: providing services to taxonomists for standard genome sequencing and annotation.</title>
        <authorList>
            <consortium name="The Broad Institute Genomics Platform"/>
            <consortium name="The Broad Institute Genome Sequencing Center for Infectious Disease"/>
            <person name="Wu L."/>
            <person name="Ma J."/>
        </authorList>
    </citation>
    <scope>NUCLEOTIDE SEQUENCE [LARGE SCALE GENOMIC DNA]</scope>
    <source>
        <strain evidence="5">CGMCC 4.7277</strain>
    </source>
</reference>
<comment type="caution">
    <text evidence="4">The sequence shown here is derived from an EMBL/GenBank/DDBJ whole genome shotgun (WGS) entry which is preliminary data.</text>
</comment>